<feature type="region of interest" description="Disordered" evidence="8">
    <location>
        <begin position="2046"/>
        <end position="2089"/>
    </location>
</feature>
<dbReference type="GO" id="GO:0004016">
    <property type="term" value="F:adenylate cyclase activity"/>
    <property type="evidence" value="ECO:0007669"/>
    <property type="project" value="TreeGrafter"/>
</dbReference>
<dbReference type="Pfam" id="PF00211">
    <property type="entry name" value="Guanylate_cyc"/>
    <property type="match status" value="1"/>
</dbReference>
<feature type="compositionally biased region" description="Gly residues" evidence="8">
    <location>
        <begin position="1388"/>
        <end position="1403"/>
    </location>
</feature>
<evidence type="ECO:0000313" key="10">
    <source>
        <dbReference type="EMBL" id="GIL68717.1"/>
    </source>
</evidence>
<feature type="compositionally biased region" description="Low complexity" evidence="8">
    <location>
        <begin position="860"/>
        <end position="876"/>
    </location>
</feature>
<dbReference type="InterPro" id="IPR029787">
    <property type="entry name" value="Nucleotide_cyclase"/>
</dbReference>
<comment type="subcellular location">
    <subcellularLocation>
        <location evidence="1">Membrane</location>
    </subcellularLocation>
</comment>
<keyword evidence="11" id="KW-1185">Reference proteome</keyword>
<evidence type="ECO:0000313" key="11">
    <source>
        <dbReference type="Proteomes" id="UP000747399"/>
    </source>
</evidence>
<dbReference type="EMBL" id="BNCO01000126">
    <property type="protein sequence ID" value="GIL68717.1"/>
    <property type="molecule type" value="Genomic_DNA"/>
</dbReference>
<keyword evidence="2" id="KW-0812">Transmembrane</keyword>
<dbReference type="GO" id="GO:0001653">
    <property type="term" value="F:peptide receptor activity"/>
    <property type="evidence" value="ECO:0007669"/>
    <property type="project" value="TreeGrafter"/>
</dbReference>
<name>A0A8J4BTY5_9CHLO</name>
<feature type="compositionally biased region" description="Low complexity" evidence="8">
    <location>
        <begin position="1485"/>
        <end position="1503"/>
    </location>
</feature>
<feature type="compositionally biased region" description="Low complexity" evidence="8">
    <location>
        <begin position="2218"/>
        <end position="2227"/>
    </location>
</feature>
<feature type="region of interest" description="Disordered" evidence="8">
    <location>
        <begin position="759"/>
        <end position="792"/>
    </location>
</feature>
<feature type="compositionally biased region" description="Pro residues" evidence="8">
    <location>
        <begin position="1504"/>
        <end position="1517"/>
    </location>
</feature>
<dbReference type="GO" id="GO:0000166">
    <property type="term" value="F:nucleotide binding"/>
    <property type="evidence" value="ECO:0007669"/>
    <property type="project" value="UniProtKB-KW"/>
</dbReference>
<dbReference type="PROSITE" id="PS00452">
    <property type="entry name" value="GUANYLATE_CYCLASE_1"/>
    <property type="match status" value="1"/>
</dbReference>
<evidence type="ECO:0000256" key="2">
    <source>
        <dbReference type="ARBA" id="ARBA00022692"/>
    </source>
</evidence>
<keyword evidence="6 7" id="KW-0456">Lyase</keyword>
<sequence length="2269" mass="229336">MGSCLSKPESEFHIRRDGGQLQDTIETRRTDGHGQKECPQGPLSCLRFPGRTQGAVDEKCRDDMDKPSLQLYSLLMASLRGGRVPTVLLAIHRTHSLPDSPAPRHNPARARPPACVLLEVPAAQRPQQRLSRGTKNGEETVAEVQLLLGPPADQAAAVVIRCAGANEAAVLALSLGSPQGFLHTLARSFDEDPTLRTLFYDLALRLLQVSEVGPSGSLGCGAAFGPVGHFIPAGHLSADGYMCHLRVSGVEYLDDSDEVVGGDSGDGGGGSNSRGRRFGAPGGISRPRVRALLLELDIAYERKELSARLQQDYLMLSSVPSIVTVFDPRGFVLHQNAASVQYMGYRVGLGGSAIVSGGGGGKGGTGRSWRSEGEADTTTDAAPPPVAAAAVAAGGGREEQLRPPLLQLFAGDLERLEDAIQAVKGGREWRGLVRMPSWLDASANPLSANGFGAAANNHHSLHGRVSGGASITNKNSANGFWSAATFDGSPARRGTGTGITTACTSRSGTGMWDVMTTSAAAAAAAAAASVAGASDLNGGKTPCQSAYRDAGGTATMPGESLVRRRMDAGADDDEGFMPMLYRCGGGCPLAVSSGPGGGGGGTDGASAAASASRVRPHLMLHSLDLPPPSPSEWSIMAIDSGGGGGGGGGGGTYSRSGSVTNNVRRHPICVLAAATSFGIPHNQPLPPQQLMGRKVSFSDSRTRSIKGSVVRAASSRFNTIGVIAAAVAATAATAKTSTAAEAAVAATFAAAAVLSQPTSPVAAAGQRPPDDRTDGQHPVHPTQDGVGGGGGGCVSRTCSNPVPGVLQVVLPSGALSPAASESAYHWPVRGRSGSTRTAQVQLELDASHPEVTRPLPPASAPAARGATGGAPAKSDAAADQAQVPAVCCDGSSGGDAAVAAAPAVSSICGESSTVCGAAVSRLTNAEFWLPAAPTTTAVRSAHGGSPSASAASAAAIVNDNPSSEAVIVTYASLVPPQGAAAAIAGNCRRLRPSVQKLCNDLSQEVSLVLPKQHVLVALEEELPGYKQQAPLGSGGGGSSSSGALYGSASEVQLQMHVPSVAAVASGKLTTTGTILEAFRESAGTLLFPRSNHGIPDSAPSPASAQAPQSSVPSNCGCAAAADAGGGGGRSTGLTLTFVGVRPSSDSSRESEDSFPGLQPAVTSVSEQRFGSILFQMSPVTADAATRAMDASARGSTAAAAAAIEPLAPLSRSIRWQSADGFSYSGSFAELHRCGDNRGKGHEGAGAGGSGTSLGGGANNRCGGYEPTAAAVVEFLTSSFGDGMTENPVEGATSSELRAVLTPKPGSSPALTLNLPMLSISKNGSDAATPPTAAVAAPAATAAATAAAAAADVRNRNGTGDRVVVSDMHLGYFLRHSCPPTDGKEVGIAGSGTKGGGGSGGAGGSDSNSFGERVIESRPPGDEDGSSGRGGSTRPPPFPYASGSLISCHGGVSQRRPKRWLKVEEEEPDGGEGIGIGGGAGGTGPTGPAAPLQVTTSPLSRRWSLPPPPLLPAAPLRPSPSRRPIRTLTATTLALAYKSGVDVNGRGSSGHKNTDDLVNCTAPAATAITTAAADFSSSQYTASSCLRHWKQPSTAPSVVHSGVAAGDGNSGLSGVCGVGGAVRNITATTIGIAHSSTSRQLGASPLVHRQRLQRLVRALSIHGVRVGGGSVGDAADGSSGLSRSLAGLLATSPLCLGSGVGGVGGGMLYGIDTQTGDYDQIICSGAFTPPGGNAMETLLDGTSGAFPYRGISCTAPVGTPPATVTVATLASQYHPVSELSPKRPQHHPHDKGSPVDRQRLLQTSATALSATAAVDAIAATAGARGNEFALSGHCRQLAVDGPEADDPWARIAAAAAAVAAAQVAAAAPVAAEQWHEVTVRGCQGPMGSDPVLLVIQTDVTRMVEAEAALVEILEAEHRLLADIFPRHVVQRMTQRRWQEAQKRKQAGSRRVGRGGGGGGGGAGLRLMRHIPDPLELATFHECITVLFADIRGFTDMSRQVDPVAVMGFLNRLFTLFDSLTDIYGVYKVETIGDCYMVAGGLMTREGATSDSGASRGDDDDLSDSGGGCGSGGGGGGRQVAVRPPGEIDPKHASRVMGFARAILRESVHVRMPSTGDPVQIRIGLHSGPATSGVVGQKMPRFCLFGDTVNTASRMESTGVPGAVHVSAATRALLPASEDQDCGWLATGGVDVKGKGMMETFLWTPKASAATVSGAAASTAHRHASASSAQIRKRVTSNTQHRQPAGATRGSVAAVAAATAVPTAGGNGEGE</sequence>
<evidence type="ECO:0000256" key="3">
    <source>
        <dbReference type="ARBA" id="ARBA00022741"/>
    </source>
</evidence>
<evidence type="ECO:0000259" key="9">
    <source>
        <dbReference type="PROSITE" id="PS50125"/>
    </source>
</evidence>
<feature type="compositionally biased region" description="Gly residues" evidence="8">
    <location>
        <begin position="262"/>
        <end position="272"/>
    </location>
</feature>
<feature type="region of interest" description="Disordered" evidence="8">
    <location>
        <begin position="1089"/>
        <end position="1114"/>
    </location>
</feature>
<evidence type="ECO:0000256" key="6">
    <source>
        <dbReference type="ARBA" id="ARBA00023239"/>
    </source>
</evidence>
<dbReference type="Proteomes" id="UP000747399">
    <property type="component" value="Unassembled WGS sequence"/>
</dbReference>
<feature type="region of interest" description="Disordered" evidence="8">
    <location>
        <begin position="261"/>
        <end position="282"/>
    </location>
</feature>
<feature type="compositionally biased region" description="Gly residues" evidence="8">
    <location>
        <begin position="2063"/>
        <end position="2076"/>
    </location>
</feature>
<proteinExistence type="inferred from homology"/>
<dbReference type="SUPFAM" id="SSF55073">
    <property type="entry name" value="Nucleotide cyclase"/>
    <property type="match status" value="1"/>
</dbReference>
<feature type="region of interest" description="Disordered" evidence="8">
    <location>
        <begin position="1139"/>
        <end position="1158"/>
    </location>
</feature>
<feature type="non-terminal residue" evidence="10">
    <location>
        <position position="2269"/>
    </location>
</feature>
<gene>
    <name evidence="10" type="ORF">Vafri_21966</name>
</gene>
<feature type="compositionally biased region" description="Low complexity" evidence="8">
    <location>
        <begin position="1097"/>
        <end position="1114"/>
    </location>
</feature>
<dbReference type="FunFam" id="3.30.70.1230:FF:000057">
    <property type="entry name" value="Guanylate cyclase"/>
    <property type="match status" value="1"/>
</dbReference>
<dbReference type="SMART" id="SM00044">
    <property type="entry name" value="CYCc"/>
    <property type="match status" value="1"/>
</dbReference>
<feature type="domain" description="Guanylate cyclase" evidence="9">
    <location>
        <begin position="1983"/>
        <end position="2154"/>
    </location>
</feature>
<dbReference type="Gene3D" id="3.30.70.1230">
    <property type="entry name" value="Nucleotide cyclase"/>
    <property type="match status" value="1"/>
</dbReference>
<dbReference type="InterPro" id="IPR001054">
    <property type="entry name" value="A/G_cyclase"/>
</dbReference>
<accession>A0A8J4BTY5</accession>
<evidence type="ECO:0000256" key="7">
    <source>
        <dbReference type="RuleBase" id="RU000405"/>
    </source>
</evidence>
<feature type="region of interest" description="Disordered" evidence="8">
    <location>
        <begin position="1378"/>
        <end position="1522"/>
    </location>
</feature>
<feature type="region of interest" description="Disordered" evidence="8">
    <location>
        <begin position="2218"/>
        <end position="2252"/>
    </location>
</feature>
<protein>
    <recommendedName>
        <fullName evidence="9">Guanylate cyclase domain-containing protein</fullName>
    </recommendedName>
</protein>
<feature type="region of interest" description="Disordered" evidence="8">
    <location>
        <begin position="1773"/>
        <end position="1794"/>
    </location>
</feature>
<evidence type="ECO:0000256" key="5">
    <source>
        <dbReference type="ARBA" id="ARBA00023136"/>
    </source>
</evidence>
<evidence type="ECO:0000256" key="8">
    <source>
        <dbReference type="SAM" id="MobiDB-lite"/>
    </source>
</evidence>
<feature type="compositionally biased region" description="Basic residues" evidence="8">
    <location>
        <begin position="1942"/>
        <end position="1951"/>
    </location>
</feature>
<dbReference type="GO" id="GO:0035556">
    <property type="term" value="P:intracellular signal transduction"/>
    <property type="evidence" value="ECO:0007669"/>
    <property type="project" value="InterPro"/>
</dbReference>
<feature type="compositionally biased region" description="Gly residues" evidence="8">
    <location>
        <begin position="1470"/>
        <end position="1484"/>
    </location>
</feature>
<feature type="region of interest" description="Disordered" evidence="8">
    <location>
        <begin position="846"/>
        <end position="876"/>
    </location>
</feature>
<feature type="compositionally biased region" description="Basic and acidic residues" evidence="8">
    <location>
        <begin position="768"/>
        <end position="777"/>
    </location>
</feature>
<evidence type="ECO:0000256" key="1">
    <source>
        <dbReference type="ARBA" id="ARBA00004370"/>
    </source>
</evidence>
<feature type="compositionally biased region" description="Gly residues" evidence="8">
    <location>
        <begin position="1952"/>
        <end position="1961"/>
    </location>
</feature>
<dbReference type="GO" id="GO:0005886">
    <property type="term" value="C:plasma membrane"/>
    <property type="evidence" value="ECO:0007669"/>
    <property type="project" value="TreeGrafter"/>
</dbReference>
<dbReference type="InterPro" id="IPR018297">
    <property type="entry name" value="A/G_cyclase_CS"/>
</dbReference>
<feature type="region of interest" description="Disordered" evidence="8">
    <location>
        <begin position="1937"/>
        <end position="1961"/>
    </location>
</feature>
<dbReference type="CDD" id="cd07302">
    <property type="entry name" value="CHD"/>
    <property type="match status" value="1"/>
</dbReference>
<keyword evidence="4" id="KW-1133">Transmembrane helix</keyword>
<keyword evidence="5" id="KW-0472">Membrane</keyword>
<dbReference type="PANTHER" id="PTHR11920:SF335">
    <property type="entry name" value="GUANYLATE CYCLASE"/>
    <property type="match status" value="1"/>
</dbReference>
<dbReference type="PROSITE" id="PS50125">
    <property type="entry name" value="GUANYLATE_CYCLASE_2"/>
    <property type="match status" value="1"/>
</dbReference>
<comment type="similarity">
    <text evidence="7">Belongs to the adenylyl cyclase class-4/guanylyl cyclase family.</text>
</comment>
<dbReference type="GO" id="GO:0007168">
    <property type="term" value="P:receptor guanylyl cyclase signaling pathway"/>
    <property type="evidence" value="ECO:0007669"/>
    <property type="project" value="TreeGrafter"/>
</dbReference>
<feature type="region of interest" description="Disordered" evidence="8">
    <location>
        <begin position="358"/>
        <end position="382"/>
    </location>
</feature>
<evidence type="ECO:0000256" key="4">
    <source>
        <dbReference type="ARBA" id="ARBA00022989"/>
    </source>
</evidence>
<reference evidence="10" key="1">
    <citation type="journal article" date="2021" name="Proc. Natl. Acad. Sci. U.S.A.">
        <title>Three genomes in the algal genus Volvox reveal the fate of a haploid sex-determining region after a transition to homothallism.</title>
        <authorList>
            <person name="Yamamoto K."/>
            <person name="Hamaji T."/>
            <person name="Kawai-Toyooka H."/>
            <person name="Matsuzaki R."/>
            <person name="Takahashi F."/>
            <person name="Nishimura Y."/>
            <person name="Kawachi M."/>
            <person name="Noguchi H."/>
            <person name="Minakuchi Y."/>
            <person name="Umen J.G."/>
            <person name="Toyoda A."/>
            <person name="Nozaki H."/>
        </authorList>
    </citation>
    <scope>NUCLEOTIDE SEQUENCE</scope>
    <source>
        <strain evidence="10">NIES-3780</strain>
    </source>
</reference>
<feature type="compositionally biased region" description="Low complexity" evidence="8">
    <location>
        <begin position="2243"/>
        <end position="2252"/>
    </location>
</feature>
<organism evidence="10 11">
    <name type="scientific">Volvox africanus</name>
    <dbReference type="NCBI Taxonomy" id="51714"/>
    <lineage>
        <taxon>Eukaryota</taxon>
        <taxon>Viridiplantae</taxon>
        <taxon>Chlorophyta</taxon>
        <taxon>core chlorophytes</taxon>
        <taxon>Chlorophyceae</taxon>
        <taxon>CS clade</taxon>
        <taxon>Chlamydomonadales</taxon>
        <taxon>Volvocaceae</taxon>
        <taxon>Volvox</taxon>
    </lineage>
</organism>
<dbReference type="PANTHER" id="PTHR11920">
    <property type="entry name" value="GUANYLYL CYCLASE"/>
    <property type="match status" value="1"/>
</dbReference>
<dbReference type="GO" id="GO:0004383">
    <property type="term" value="F:guanylate cyclase activity"/>
    <property type="evidence" value="ECO:0007669"/>
    <property type="project" value="TreeGrafter"/>
</dbReference>
<keyword evidence="3" id="KW-0547">Nucleotide-binding</keyword>
<comment type="caution">
    <text evidence="10">The sequence shown here is derived from an EMBL/GenBank/DDBJ whole genome shotgun (WGS) entry which is preliminary data.</text>
</comment>
<dbReference type="InterPro" id="IPR050401">
    <property type="entry name" value="Cyclic_nucleotide_synthase"/>
</dbReference>